<protein>
    <submittedName>
        <fullName evidence="3">Tyrosine-type recombinase/integrase</fullName>
    </submittedName>
</protein>
<feature type="domain" description="Tyr recombinase" evidence="2">
    <location>
        <begin position="14"/>
        <end position="46"/>
    </location>
</feature>
<organism evidence="3 4">
    <name type="scientific">Paraburkholderia dipogonis</name>
    <dbReference type="NCBI Taxonomy" id="1211383"/>
    <lineage>
        <taxon>Bacteria</taxon>
        <taxon>Pseudomonadati</taxon>
        <taxon>Pseudomonadota</taxon>
        <taxon>Betaproteobacteria</taxon>
        <taxon>Burkholderiales</taxon>
        <taxon>Burkholderiaceae</taxon>
        <taxon>Paraburkholderia</taxon>
    </lineage>
</organism>
<dbReference type="InterPro" id="IPR002104">
    <property type="entry name" value="Integrase_catalytic"/>
</dbReference>
<evidence type="ECO:0000313" key="4">
    <source>
        <dbReference type="Proteomes" id="UP001629230"/>
    </source>
</evidence>
<dbReference type="SUPFAM" id="SSF56349">
    <property type="entry name" value="DNA breaking-rejoining enzymes"/>
    <property type="match status" value="1"/>
</dbReference>
<dbReference type="EMBL" id="JAQQEZ010000029">
    <property type="protein sequence ID" value="MFM0005476.1"/>
    <property type="molecule type" value="Genomic_DNA"/>
</dbReference>
<dbReference type="Proteomes" id="UP001629230">
    <property type="component" value="Unassembled WGS sequence"/>
</dbReference>
<proteinExistence type="predicted"/>
<keyword evidence="4" id="KW-1185">Reference proteome</keyword>
<keyword evidence="1" id="KW-0233">DNA recombination</keyword>
<sequence>MEGAGIHKTGSCHMATHMLNNGTDTRFIQAMLGHTLLPSTQIYTVASVE</sequence>
<accession>A0ABW9B0I8</accession>
<evidence type="ECO:0000313" key="3">
    <source>
        <dbReference type="EMBL" id="MFM0005476.1"/>
    </source>
</evidence>
<dbReference type="Pfam" id="PF00589">
    <property type="entry name" value="Phage_integrase"/>
    <property type="match status" value="1"/>
</dbReference>
<reference evidence="3 4" key="1">
    <citation type="journal article" date="2024" name="Chem. Sci.">
        <title>Discovery of megapolipeptins by genome mining of a Burkholderiales bacteria collection.</title>
        <authorList>
            <person name="Paulo B.S."/>
            <person name="Recchia M.J.J."/>
            <person name="Lee S."/>
            <person name="Fergusson C.H."/>
            <person name="Romanowski S.B."/>
            <person name="Hernandez A."/>
            <person name="Krull N."/>
            <person name="Liu D.Y."/>
            <person name="Cavanagh H."/>
            <person name="Bos A."/>
            <person name="Gray C.A."/>
            <person name="Murphy B.T."/>
            <person name="Linington R.G."/>
            <person name="Eustaquio A.S."/>
        </authorList>
    </citation>
    <scope>NUCLEOTIDE SEQUENCE [LARGE SCALE GENOMIC DNA]</scope>
    <source>
        <strain evidence="3 4">RL17-350-BIC-A</strain>
    </source>
</reference>
<name>A0ABW9B0I8_9BURK</name>
<comment type="caution">
    <text evidence="3">The sequence shown here is derived from an EMBL/GenBank/DDBJ whole genome shotgun (WGS) entry which is preliminary data.</text>
</comment>
<gene>
    <name evidence="3" type="ORF">PQR57_31295</name>
</gene>
<dbReference type="Gene3D" id="1.10.443.10">
    <property type="entry name" value="Intergrase catalytic core"/>
    <property type="match status" value="1"/>
</dbReference>
<evidence type="ECO:0000259" key="2">
    <source>
        <dbReference type="Pfam" id="PF00589"/>
    </source>
</evidence>
<dbReference type="InterPro" id="IPR013762">
    <property type="entry name" value="Integrase-like_cat_sf"/>
</dbReference>
<dbReference type="InterPro" id="IPR011010">
    <property type="entry name" value="DNA_brk_join_enz"/>
</dbReference>
<evidence type="ECO:0000256" key="1">
    <source>
        <dbReference type="ARBA" id="ARBA00023172"/>
    </source>
</evidence>